<keyword evidence="4" id="KW-0813">Transport</keyword>
<keyword evidence="9" id="KW-0325">Glycoprotein</keyword>
<sequence length="237" mass="26752">MPDIKILVCGDVDGHFKTLFERVGMTNREKGPFEEPMLNCSKEGDFEYRRSLVRKISLETKSEALKKWIKSLQSYDKYTVEALQELEYLVHQYETASDFVKLGGLELILPVIDHEDPSLASTALSVLSAALQGNPPVQKYAEEIKISDYLRKVLTKGPPSVLSSALFTLSSYLRNNGKSQINFFRMGGLTILADILRNPFGSLKSKLKVIDLLNDLGIEIYDNLDSVDRAHTHQLQR</sequence>
<keyword evidence="7" id="KW-0653">Protein transport</keyword>
<name>A0A8X7CES4_9ARAC</name>
<keyword evidence="5" id="KW-0732">Signal</keyword>
<dbReference type="OrthoDB" id="448649at2759"/>
<evidence type="ECO:0000256" key="9">
    <source>
        <dbReference type="ARBA" id="ARBA00023180"/>
    </source>
</evidence>
<evidence type="ECO:0000313" key="11">
    <source>
        <dbReference type="Proteomes" id="UP000886998"/>
    </source>
</evidence>
<keyword evidence="6" id="KW-0256">Endoplasmic reticulum</keyword>
<dbReference type="InterPro" id="IPR050693">
    <property type="entry name" value="Hsp70_NEF-Inhibitors"/>
</dbReference>
<evidence type="ECO:0000256" key="1">
    <source>
        <dbReference type="ARBA" id="ARBA00004319"/>
    </source>
</evidence>
<reference evidence="10" key="1">
    <citation type="submission" date="2020-08" db="EMBL/GenBank/DDBJ databases">
        <title>Multicomponent nature underlies the extraordinary mechanical properties of spider dragline silk.</title>
        <authorList>
            <person name="Kono N."/>
            <person name="Nakamura H."/>
            <person name="Mori M."/>
            <person name="Yoshida Y."/>
            <person name="Ohtoshi R."/>
            <person name="Malay A.D."/>
            <person name="Moran D.A.P."/>
            <person name="Tomita M."/>
            <person name="Numata K."/>
            <person name="Arakawa K."/>
        </authorList>
    </citation>
    <scope>NUCLEOTIDE SEQUENCE</scope>
</reference>
<evidence type="ECO:0000256" key="7">
    <source>
        <dbReference type="ARBA" id="ARBA00022927"/>
    </source>
</evidence>
<dbReference type="Proteomes" id="UP000886998">
    <property type="component" value="Unassembled WGS sequence"/>
</dbReference>
<dbReference type="GO" id="GO:0005788">
    <property type="term" value="C:endoplasmic reticulum lumen"/>
    <property type="evidence" value="ECO:0007669"/>
    <property type="project" value="UniProtKB-SubCell"/>
</dbReference>
<comment type="caution">
    <text evidence="10">The sequence shown here is derived from an EMBL/GenBank/DDBJ whole genome shotgun (WGS) entry which is preliminary data.</text>
</comment>
<protein>
    <recommendedName>
        <fullName evidence="3">Nucleotide exchange factor SIL1</fullName>
    </recommendedName>
</protein>
<proteinExistence type="inferred from homology"/>
<keyword evidence="11" id="KW-1185">Reference proteome</keyword>
<dbReference type="InterPro" id="IPR016024">
    <property type="entry name" value="ARM-type_fold"/>
</dbReference>
<evidence type="ECO:0000256" key="6">
    <source>
        <dbReference type="ARBA" id="ARBA00022824"/>
    </source>
</evidence>
<dbReference type="PANTHER" id="PTHR19316:SF35">
    <property type="entry name" value="NUCLEOTIDE EXCHANGE FACTOR SIL1"/>
    <property type="match status" value="1"/>
</dbReference>
<evidence type="ECO:0000256" key="4">
    <source>
        <dbReference type="ARBA" id="ARBA00022448"/>
    </source>
</evidence>
<keyword evidence="8" id="KW-0811">Translocation</keyword>
<accession>A0A8X7CES4</accession>
<comment type="subcellular location">
    <subcellularLocation>
        <location evidence="1">Endoplasmic reticulum lumen</location>
    </subcellularLocation>
</comment>
<evidence type="ECO:0000256" key="5">
    <source>
        <dbReference type="ARBA" id="ARBA00022729"/>
    </source>
</evidence>
<gene>
    <name evidence="10" type="primary">AVEN_111103_1</name>
    <name evidence="10" type="ORF">TNIN_204571</name>
</gene>
<evidence type="ECO:0000256" key="8">
    <source>
        <dbReference type="ARBA" id="ARBA00023010"/>
    </source>
</evidence>
<dbReference type="GO" id="GO:0015031">
    <property type="term" value="P:protein transport"/>
    <property type="evidence" value="ECO:0007669"/>
    <property type="project" value="UniProtKB-KW"/>
</dbReference>
<comment type="similarity">
    <text evidence="2">Belongs to the SIL1 family.</text>
</comment>
<evidence type="ECO:0000256" key="2">
    <source>
        <dbReference type="ARBA" id="ARBA00010588"/>
    </source>
</evidence>
<organism evidence="10 11">
    <name type="scientific">Trichonephila inaurata madagascariensis</name>
    <dbReference type="NCBI Taxonomy" id="2747483"/>
    <lineage>
        <taxon>Eukaryota</taxon>
        <taxon>Metazoa</taxon>
        <taxon>Ecdysozoa</taxon>
        <taxon>Arthropoda</taxon>
        <taxon>Chelicerata</taxon>
        <taxon>Arachnida</taxon>
        <taxon>Araneae</taxon>
        <taxon>Araneomorphae</taxon>
        <taxon>Entelegynae</taxon>
        <taxon>Araneoidea</taxon>
        <taxon>Nephilidae</taxon>
        <taxon>Trichonephila</taxon>
        <taxon>Trichonephila inaurata</taxon>
    </lineage>
</organism>
<dbReference type="AlphaFoldDB" id="A0A8X7CES4"/>
<dbReference type="GO" id="GO:0000774">
    <property type="term" value="F:adenyl-nucleotide exchange factor activity"/>
    <property type="evidence" value="ECO:0007669"/>
    <property type="project" value="TreeGrafter"/>
</dbReference>
<dbReference type="SUPFAM" id="SSF48371">
    <property type="entry name" value="ARM repeat"/>
    <property type="match status" value="1"/>
</dbReference>
<dbReference type="EMBL" id="BMAV01014783">
    <property type="protein sequence ID" value="GFY63440.1"/>
    <property type="molecule type" value="Genomic_DNA"/>
</dbReference>
<dbReference type="Gene3D" id="1.25.10.10">
    <property type="entry name" value="Leucine-rich Repeat Variant"/>
    <property type="match status" value="1"/>
</dbReference>
<evidence type="ECO:0000313" key="10">
    <source>
        <dbReference type="EMBL" id="GFY63440.1"/>
    </source>
</evidence>
<dbReference type="InterPro" id="IPR011989">
    <property type="entry name" value="ARM-like"/>
</dbReference>
<evidence type="ECO:0000256" key="3">
    <source>
        <dbReference type="ARBA" id="ARBA00015352"/>
    </source>
</evidence>
<dbReference type="PANTHER" id="PTHR19316">
    <property type="entry name" value="PROTEIN FOLDING REGULATOR"/>
    <property type="match status" value="1"/>
</dbReference>